<evidence type="ECO:0000313" key="2">
    <source>
        <dbReference type="EMBL" id="ORY22875.1"/>
    </source>
</evidence>
<evidence type="ECO:0000313" key="3">
    <source>
        <dbReference type="Proteomes" id="UP000193920"/>
    </source>
</evidence>
<dbReference type="EMBL" id="MCOG01000241">
    <property type="protein sequence ID" value="ORY22875.1"/>
    <property type="molecule type" value="Genomic_DNA"/>
</dbReference>
<keyword evidence="3" id="KW-1185">Reference proteome</keyword>
<proteinExistence type="predicted"/>
<reference evidence="2 3" key="1">
    <citation type="submission" date="2016-08" db="EMBL/GenBank/DDBJ databases">
        <title>A Parts List for Fungal Cellulosomes Revealed by Comparative Genomics.</title>
        <authorList>
            <consortium name="DOE Joint Genome Institute"/>
            <person name="Haitjema C.H."/>
            <person name="Gilmore S.P."/>
            <person name="Henske J.K."/>
            <person name="Solomon K.V."/>
            <person name="De Groot R."/>
            <person name="Kuo A."/>
            <person name="Mondo S.J."/>
            <person name="Salamov A.A."/>
            <person name="Labutti K."/>
            <person name="Zhao Z."/>
            <person name="Chiniquy J."/>
            <person name="Barry K."/>
            <person name="Brewer H.M."/>
            <person name="Purvine S.O."/>
            <person name="Wright A.T."/>
            <person name="Boxma B."/>
            <person name="Van Alen T."/>
            <person name="Hackstein J.H."/>
            <person name="Baker S.E."/>
            <person name="Grigoriev I.V."/>
            <person name="O'Malley M.A."/>
        </authorList>
    </citation>
    <scope>NUCLEOTIDE SEQUENCE [LARGE SCALE GENOMIC DNA]</scope>
    <source>
        <strain evidence="2 3">G1</strain>
    </source>
</reference>
<feature type="transmembrane region" description="Helical" evidence="1">
    <location>
        <begin position="92"/>
        <end position="113"/>
    </location>
</feature>
<keyword evidence="1" id="KW-0472">Membrane</keyword>
<organism evidence="2 3">
    <name type="scientific">Neocallimastix californiae</name>
    <dbReference type="NCBI Taxonomy" id="1754190"/>
    <lineage>
        <taxon>Eukaryota</taxon>
        <taxon>Fungi</taxon>
        <taxon>Fungi incertae sedis</taxon>
        <taxon>Chytridiomycota</taxon>
        <taxon>Chytridiomycota incertae sedis</taxon>
        <taxon>Neocallimastigomycetes</taxon>
        <taxon>Neocallimastigales</taxon>
        <taxon>Neocallimastigaceae</taxon>
        <taxon>Neocallimastix</taxon>
    </lineage>
</organism>
<feature type="transmembrane region" description="Helical" evidence="1">
    <location>
        <begin position="158"/>
        <end position="178"/>
    </location>
</feature>
<dbReference type="AlphaFoldDB" id="A0A1Y2ALP6"/>
<gene>
    <name evidence="2" type="ORF">LY90DRAFT_127871</name>
</gene>
<accession>A0A1Y2ALP6</accession>
<keyword evidence="1" id="KW-1133">Transmembrane helix</keyword>
<name>A0A1Y2ALP6_9FUNG</name>
<keyword evidence="1" id="KW-0812">Transmembrane</keyword>
<feature type="transmembrane region" description="Helical" evidence="1">
    <location>
        <begin position="59"/>
        <end position="80"/>
    </location>
</feature>
<feature type="transmembrane region" description="Helical" evidence="1">
    <location>
        <begin position="21"/>
        <end position="47"/>
    </location>
</feature>
<sequence>MESQNKNTIDKIDDFLTINKFLCLSQSVSIKICSGLLILGLVLLNIIEISRWYKEDAPLMIIAIALMDISILCGMILFFIGLKKNEMKFINFYMKLLYLYIVIVIFQYFLFVINEILYKFVIDEKKNEMAADLYNKFKSSHEGLSDNETKSLMKKLSLLKISIVTVIFIYIIYYVILIKTYVRKLVNRDKEEKIINAEDTAILIH</sequence>
<evidence type="ECO:0000256" key="1">
    <source>
        <dbReference type="SAM" id="Phobius"/>
    </source>
</evidence>
<protein>
    <submittedName>
        <fullName evidence="2">Uncharacterized protein</fullName>
    </submittedName>
</protein>
<dbReference type="Proteomes" id="UP000193920">
    <property type="component" value="Unassembled WGS sequence"/>
</dbReference>
<comment type="caution">
    <text evidence="2">The sequence shown here is derived from an EMBL/GenBank/DDBJ whole genome shotgun (WGS) entry which is preliminary data.</text>
</comment>